<dbReference type="Pfam" id="PF02348">
    <property type="entry name" value="CTP_transf_3"/>
    <property type="match status" value="1"/>
</dbReference>
<dbReference type="AlphaFoldDB" id="A0A6N7F1J8"/>
<dbReference type="PANTHER" id="PTHR42866">
    <property type="entry name" value="3-DEOXY-MANNO-OCTULOSONATE CYTIDYLYLTRANSFERASE"/>
    <property type="match status" value="1"/>
</dbReference>
<evidence type="ECO:0000313" key="7">
    <source>
        <dbReference type="Proteomes" id="UP000471298"/>
    </source>
</evidence>
<comment type="subcellular location">
    <subcellularLocation>
        <location evidence="5">Cytoplasm</location>
    </subcellularLocation>
    <subcellularLocation>
        <location evidence="1">Membrane</location>
    </subcellularLocation>
</comment>
<keyword evidence="7" id="KW-1185">Reference proteome</keyword>
<dbReference type="EC" id="2.7.7.38" evidence="5"/>
<dbReference type="FunFam" id="3.90.550.10:FF:000011">
    <property type="entry name" value="3-deoxy-manno-octulosonate cytidylyltransferase"/>
    <property type="match status" value="1"/>
</dbReference>
<sequence length="265" mass="29238">MTFTVIIPARLQSTRLPEKLLQPIGDDILLAHTYRAAQKSQAKRIVIAADDERILRAAVACGAEAILTDKNHTSGTDRLAECVQRLSLKPDEIIVNLQGDEPFMLADYINLCAATLLHHTEAVVATLAVTLAPSMTASMLADPNAVKVVCNQRREAMYFSRAAIPFAREGAPFAREAELPTDSANLAACYLHHLGIYAYRASFLEQYQSLPESPLEQIEKLEQLRVLWHGYRIAVACVDKAPPKGIDTQADLDNARRYWAALGQT</sequence>
<comment type="caution">
    <text evidence="6">The sequence shown here is derived from an EMBL/GenBank/DDBJ whole genome shotgun (WGS) entry which is preliminary data.</text>
</comment>
<evidence type="ECO:0000256" key="2">
    <source>
        <dbReference type="ARBA" id="ARBA00022679"/>
    </source>
</evidence>
<dbReference type="InterPro" id="IPR003329">
    <property type="entry name" value="Cytidylyl_trans"/>
</dbReference>
<gene>
    <name evidence="5 6" type="primary">kdsB</name>
    <name evidence="6" type="ORF">GCU85_08020</name>
</gene>
<keyword evidence="2 5" id="KW-0808">Transferase</keyword>
<evidence type="ECO:0000256" key="4">
    <source>
        <dbReference type="ARBA" id="ARBA00022985"/>
    </source>
</evidence>
<dbReference type="FunCoup" id="A0A6N7F1J8">
    <property type="interactions" value="387"/>
</dbReference>
<evidence type="ECO:0000256" key="3">
    <source>
        <dbReference type="ARBA" id="ARBA00022695"/>
    </source>
</evidence>
<comment type="similarity">
    <text evidence="5">Belongs to the KdsB family.</text>
</comment>
<protein>
    <recommendedName>
        <fullName evidence="5">3-deoxy-manno-octulosonate cytidylyltransferase</fullName>
        <ecNumber evidence="5">2.7.7.38</ecNumber>
    </recommendedName>
    <alternativeName>
        <fullName evidence="5">CMP-2-keto-3-deoxyoctulosonic acid synthase</fullName>
        <shortName evidence="5">CKS</shortName>
        <shortName evidence="5">CMP-KDO synthase</shortName>
    </alternativeName>
</protein>
<name>A0A6N7F1J8_9GAMM</name>
<dbReference type="GO" id="GO:0009103">
    <property type="term" value="P:lipopolysaccharide biosynthetic process"/>
    <property type="evidence" value="ECO:0007669"/>
    <property type="project" value="UniProtKB-UniRule"/>
</dbReference>
<dbReference type="InterPro" id="IPR029044">
    <property type="entry name" value="Nucleotide-diphossugar_trans"/>
</dbReference>
<dbReference type="RefSeq" id="WP_152810663.1">
    <property type="nucleotide sequence ID" value="NZ_WHNW01000010.1"/>
</dbReference>
<proteinExistence type="inferred from homology"/>
<dbReference type="InParanoid" id="A0A6N7F1J8"/>
<evidence type="ECO:0000256" key="1">
    <source>
        <dbReference type="ARBA" id="ARBA00004370"/>
    </source>
</evidence>
<keyword evidence="5" id="KW-0963">Cytoplasm</keyword>
<dbReference type="GO" id="GO:0008690">
    <property type="term" value="F:3-deoxy-manno-octulosonate cytidylyltransferase activity"/>
    <property type="evidence" value="ECO:0007669"/>
    <property type="project" value="UniProtKB-UniRule"/>
</dbReference>
<reference evidence="6 7" key="1">
    <citation type="submission" date="2019-10" db="EMBL/GenBank/DDBJ databases">
        <title>Cardiobacteriales fam. a chemoheterotrophic member of the order Cardiobacteriales, and proposal of Cardiobacteriales fam. nov.</title>
        <authorList>
            <person name="Wang C."/>
        </authorList>
    </citation>
    <scope>NUCLEOTIDE SEQUENCE [LARGE SCALE GENOMIC DNA]</scope>
    <source>
        <strain evidence="6 7">ML27</strain>
    </source>
</reference>
<accession>A0A6N7F1J8</accession>
<dbReference type="Gene3D" id="3.90.550.10">
    <property type="entry name" value="Spore Coat Polysaccharide Biosynthesis Protein SpsA, Chain A"/>
    <property type="match status" value="1"/>
</dbReference>
<dbReference type="GO" id="GO:0005829">
    <property type="term" value="C:cytosol"/>
    <property type="evidence" value="ECO:0007669"/>
    <property type="project" value="TreeGrafter"/>
</dbReference>
<keyword evidence="3 5" id="KW-0548">Nucleotidyltransferase</keyword>
<dbReference type="Proteomes" id="UP000471298">
    <property type="component" value="Unassembled WGS sequence"/>
</dbReference>
<dbReference type="NCBIfam" id="NF003952">
    <property type="entry name" value="PRK05450.1-5"/>
    <property type="match status" value="1"/>
</dbReference>
<dbReference type="NCBIfam" id="TIGR00466">
    <property type="entry name" value="kdsB"/>
    <property type="match status" value="1"/>
</dbReference>
<dbReference type="SUPFAM" id="SSF53448">
    <property type="entry name" value="Nucleotide-diphospho-sugar transferases"/>
    <property type="match status" value="1"/>
</dbReference>
<comment type="pathway">
    <text evidence="5">Nucleotide-sugar biosynthesis; CMP-3-deoxy-D-manno-octulosonate biosynthesis; CMP-3-deoxy-D-manno-octulosonate from 3-deoxy-D-manno-octulosonate and CTP: step 1/1.</text>
</comment>
<dbReference type="PANTHER" id="PTHR42866:SF2">
    <property type="entry name" value="3-DEOXY-MANNO-OCTULOSONATE CYTIDYLYLTRANSFERASE, MITOCHONDRIAL"/>
    <property type="match status" value="1"/>
</dbReference>
<dbReference type="GO" id="GO:0033468">
    <property type="term" value="P:CMP-keto-3-deoxy-D-manno-octulosonic acid biosynthetic process"/>
    <property type="evidence" value="ECO:0007669"/>
    <property type="project" value="UniProtKB-UniRule"/>
</dbReference>
<dbReference type="GO" id="GO:0016020">
    <property type="term" value="C:membrane"/>
    <property type="evidence" value="ECO:0007669"/>
    <property type="project" value="UniProtKB-SubCell"/>
</dbReference>
<dbReference type="CDD" id="cd02517">
    <property type="entry name" value="CMP-KDO-Synthetase"/>
    <property type="match status" value="1"/>
</dbReference>
<dbReference type="HAMAP" id="MF_00057">
    <property type="entry name" value="KdsB"/>
    <property type="match status" value="1"/>
</dbReference>
<comment type="function">
    <text evidence="5">Activates KDO (a required 8-carbon sugar) for incorporation into bacterial lipopolysaccharide in Gram-negative bacteria.</text>
</comment>
<organism evidence="6 7">
    <name type="scientific">Ostreibacterium oceani</name>
    <dbReference type="NCBI Taxonomy" id="2654998"/>
    <lineage>
        <taxon>Bacteria</taxon>
        <taxon>Pseudomonadati</taxon>
        <taxon>Pseudomonadota</taxon>
        <taxon>Gammaproteobacteria</taxon>
        <taxon>Cardiobacteriales</taxon>
        <taxon>Ostreibacteriaceae</taxon>
        <taxon>Ostreibacterium</taxon>
    </lineage>
</organism>
<evidence type="ECO:0000256" key="5">
    <source>
        <dbReference type="HAMAP-Rule" id="MF_00057"/>
    </source>
</evidence>
<dbReference type="EMBL" id="WHNW01000010">
    <property type="protein sequence ID" value="MPV86668.1"/>
    <property type="molecule type" value="Genomic_DNA"/>
</dbReference>
<keyword evidence="4 5" id="KW-0448">Lipopolysaccharide biosynthesis</keyword>
<dbReference type="UniPathway" id="UPA00358">
    <property type="reaction ID" value="UER00476"/>
</dbReference>
<dbReference type="InterPro" id="IPR004528">
    <property type="entry name" value="KdsB"/>
</dbReference>
<evidence type="ECO:0000313" key="6">
    <source>
        <dbReference type="EMBL" id="MPV86668.1"/>
    </source>
</evidence>
<comment type="catalytic activity">
    <reaction evidence="5">
        <text>3-deoxy-alpha-D-manno-oct-2-ulosonate + CTP = CMP-3-deoxy-beta-D-manno-octulosonate + diphosphate</text>
        <dbReference type="Rhea" id="RHEA:23448"/>
        <dbReference type="ChEBI" id="CHEBI:33019"/>
        <dbReference type="ChEBI" id="CHEBI:37563"/>
        <dbReference type="ChEBI" id="CHEBI:85986"/>
        <dbReference type="ChEBI" id="CHEBI:85987"/>
        <dbReference type="EC" id="2.7.7.38"/>
    </reaction>
</comment>